<dbReference type="Pfam" id="PF01593">
    <property type="entry name" value="Amino_oxidase"/>
    <property type="match status" value="1"/>
</dbReference>
<evidence type="ECO:0000256" key="7">
    <source>
        <dbReference type="RuleBase" id="RU362067"/>
    </source>
</evidence>
<reference evidence="10" key="1">
    <citation type="submission" date="2021-10" db="EMBL/GenBank/DDBJ databases">
        <title>Tropical sea cucumber genome reveals ecological adaptation and Cuvierian tubules defense mechanism.</title>
        <authorList>
            <person name="Chen T."/>
        </authorList>
    </citation>
    <scope>NUCLEOTIDE SEQUENCE</scope>
    <source>
        <strain evidence="10">Nanhai2018</strain>
        <tissue evidence="10">Muscle</tissue>
    </source>
</reference>
<dbReference type="AlphaFoldDB" id="A0A9Q1HB75"/>
<dbReference type="InterPro" id="IPR001613">
    <property type="entry name" value="Flavin_amine_oxidase"/>
</dbReference>
<comment type="caution">
    <text evidence="10">The sequence shown here is derived from an EMBL/GenBank/DDBJ whole genome shotgun (WGS) entry which is preliminary data.</text>
</comment>
<dbReference type="EMBL" id="JAIZAY010000007">
    <property type="protein sequence ID" value="KAJ8039570.1"/>
    <property type="molecule type" value="Genomic_DNA"/>
</dbReference>
<comment type="subcellular location">
    <subcellularLocation>
        <location evidence="2">Mitochondrion outer membrane</location>
        <topology evidence="2">Single-pass type IV membrane protein</topology>
        <orientation evidence="2">Cytoplasmic side</orientation>
    </subcellularLocation>
</comment>
<keyword evidence="7" id="KW-0285">Flavoprotein</keyword>
<feature type="domain" description="Amine oxidase" evidence="9">
    <location>
        <begin position="80"/>
        <end position="538"/>
    </location>
</feature>
<dbReference type="SUPFAM" id="SSF51905">
    <property type="entry name" value="FAD/NAD(P)-binding domain"/>
    <property type="match status" value="1"/>
</dbReference>
<dbReference type="SUPFAM" id="SSF54373">
    <property type="entry name" value="FAD-linked reductases, C-terminal domain"/>
    <property type="match status" value="1"/>
</dbReference>
<protein>
    <recommendedName>
        <fullName evidence="7">Amine oxidase</fullName>
        <ecNumber evidence="7">1.4.3.-</ecNumber>
    </recommendedName>
</protein>
<accession>A0A9Q1HB75</accession>
<feature type="region of interest" description="Disordered" evidence="8">
    <location>
        <begin position="23"/>
        <end position="43"/>
    </location>
</feature>
<evidence type="ECO:0000313" key="11">
    <source>
        <dbReference type="Proteomes" id="UP001152320"/>
    </source>
</evidence>
<dbReference type="EC" id="1.4.3.-" evidence="7"/>
<dbReference type="InterPro" id="IPR002937">
    <property type="entry name" value="Amino_oxidase"/>
</dbReference>
<name>A0A9Q1HB75_HOLLE</name>
<sequence>MDAFKGIFNDAGDLFDSIKDKIASPSSDKASSDSGSRDASNAVKKISFENMTQDLDEAGEMPGSIPPQIVLDVLVVGAGLAGLTTAYRLLQNDEDLRVRVVEATERVGGRLLTRSIKTAGAGKDFFDVGGEWLSRKQKRMMDLTTELGLETYRQNYAGAKILVPVDGKPVPFLDNFYPINMFGRYDLNSFIARLEILRQYVPVDDPTQCEDAMEWDGITLEAFKKSHTWTEAGRLIFDALVVLNLGVTPREISLLFFLYVLNTFDGWNNFCNVGTDTAKELKIKARAERLCAILADRVEKEKIILNDPVVEINQEDEEFSSVRTLEGRIFWAKRVVIAIPPKCIERISFRPKLPLGKEAILKRSFAGICLKYVVTFETVFWRNETISKNGIVIKLVDQKKELEKMKTYGEADIMGYSYVFDATTVHSMPALMGVAFSRKLRDSYEPSDREDVILNSLKEFFGEKVYSRLDYTDKLWGDEEYGPSYPCTVVSPGAFSVDYMMVQRPFLRVHWAGTETSTCYYGQMEGAVESADRVASEVTYYLNHVESEDPAVYTDAEEVKERTASVVSEDGDSVSQEGVLV</sequence>
<evidence type="ECO:0000256" key="3">
    <source>
        <dbReference type="ARBA" id="ARBA00005995"/>
    </source>
</evidence>
<evidence type="ECO:0000313" key="10">
    <source>
        <dbReference type="EMBL" id="KAJ8039570.1"/>
    </source>
</evidence>
<feature type="compositionally biased region" description="Low complexity" evidence="8">
    <location>
        <begin position="23"/>
        <end position="40"/>
    </location>
</feature>
<dbReference type="GO" id="GO:0097621">
    <property type="term" value="F:monoamine oxidase activity"/>
    <property type="evidence" value="ECO:0007669"/>
    <property type="project" value="UniProtKB-EC"/>
</dbReference>
<dbReference type="GO" id="GO:0005741">
    <property type="term" value="C:mitochondrial outer membrane"/>
    <property type="evidence" value="ECO:0007669"/>
    <property type="project" value="UniProtKB-SubCell"/>
</dbReference>
<dbReference type="GO" id="GO:0008131">
    <property type="term" value="F:primary methylamine oxidase activity"/>
    <property type="evidence" value="ECO:0007669"/>
    <property type="project" value="UniProtKB-ARBA"/>
</dbReference>
<evidence type="ECO:0000256" key="6">
    <source>
        <dbReference type="PIRSR" id="PIRSR601613-1"/>
    </source>
</evidence>
<dbReference type="InterPro" id="IPR050703">
    <property type="entry name" value="Flavin_MAO"/>
</dbReference>
<evidence type="ECO:0000259" key="9">
    <source>
        <dbReference type="Pfam" id="PF01593"/>
    </source>
</evidence>
<feature type="binding site" evidence="6">
    <location>
        <position position="309"/>
    </location>
    <ligand>
        <name>FAD</name>
        <dbReference type="ChEBI" id="CHEBI:57692"/>
    </ligand>
</feature>
<organism evidence="10 11">
    <name type="scientific">Holothuria leucospilota</name>
    <name type="common">Black long sea cucumber</name>
    <name type="synonym">Mertensiothuria leucospilota</name>
    <dbReference type="NCBI Taxonomy" id="206669"/>
    <lineage>
        <taxon>Eukaryota</taxon>
        <taxon>Metazoa</taxon>
        <taxon>Echinodermata</taxon>
        <taxon>Eleutherozoa</taxon>
        <taxon>Echinozoa</taxon>
        <taxon>Holothuroidea</taxon>
        <taxon>Aspidochirotacea</taxon>
        <taxon>Aspidochirotida</taxon>
        <taxon>Holothuriidae</taxon>
        <taxon>Holothuria</taxon>
    </lineage>
</organism>
<comment type="catalytic activity">
    <reaction evidence="5">
        <text>a secondary aliphatic amine + O2 + H2O = a primary amine + an aldehyde + H2O2</text>
        <dbReference type="Rhea" id="RHEA:26414"/>
        <dbReference type="ChEBI" id="CHEBI:15377"/>
        <dbReference type="ChEBI" id="CHEBI:15379"/>
        <dbReference type="ChEBI" id="CHEBI:16240"/>
        <dbReference type="ChEBI" id="CHEBI:17478"/>
        <dbReference type="ChEBI" id="CHEBI:58855"/>
        <dbReference type="ChEBI" id="CHEBI:65296"/>
        <dbReference type="EC" id="1.4.3.4"/>
    </reaction>
</comment>
<evidence type="ECO:0000256" key="8">
    <source>
        <dbReference type="SAM" id="MobiDB-lite"/>
    </source>
</evidence>
<gene>
    <name evidence="10" type="ORF">HOLleu_17331</name>
</gene>
<dbReference type="OrthoDB" id="7777654at2759"/>
<dbReference type="PRINTS" id="PR00757">
    <property type="entry name" value="AMINEOXDASEF"/>
</dbReference>
<feature type="binding site" evidence="6">
    <location>
        <position position="515"/>
    </location>
    <ligand>
        <name>FAD</name>
        <dbReference type="ChEBI" id="CHEBI:57692"/>
    </ligand>
</feature>
<evidence type="ECO:0000256" key="1">
    <source>
        <dbReference type="ARBA" id="ARBA00001974"/>
    </source>
</evidence>
<dbReference type="Gene3D" id="3.90.660.10">
    <property type="match status" value="1"/>
</dbReference>
<evidence type="ECO:0000256" key="5">
    <source>
        <dbReference type="ARBA" id="ARBA00048448"/>
    </source>
</evidence>
<keyword evidence="11" id="KW-1185">Reference proteome</keyword>
<keyword evidence="7" id="KW-0274">FAD</keyword>
<dbReference type="Proteomes" id="UP001152320">
    <property type="component" value="Chromosome 7"/>
</dbReference>
<dbReference type="PANTHER" id="PTHR43563">
    <property type="entry name" value="AMINE OXIDASE"/>
    <property type="match status" value="1"/>
</dbReference>
<dbReference type="InterPro" id="IPR036188">
    <property type="entry name" value="FAD/NAD-bd_sf"/>
</dbReference>
<feature type="binding site" evidence="6">
    <location>
        <begin position="102"/>
        <end position="103"/>
    </location>
    <ligand>
        <name>FAD</name>
        <dbReference type="ChEBI" id="CHEBI:57692"/>
    </ligand>
</feature>
<dbReference type="PANTHER" id="PTHR43563:SF14">
    <property type="entry name" value="AMINE OXIDASE"/>
    <property type="match status" value="1"/>
</dbReference>
<evidence type="ECO:0000256" key="4">
    <source>
        <dbReference type="ARBA" id="ARBA00023002"/>
    </source>
</evidence>
<comment type="cofactor">
    <cofactor evidence="1 7">
        <name>FAD</name>
        <dbReference type="ChEBI" id="CHEBI:57692"/>
    </cofactor>
</comment>
<proteinExistence type="inferred from homology"/>
<dbReference type="Gene3D" id="1.10.405.10">
    <property type="entry name" value="Guanine Nucleotide Dissociation Inhibitor, domain 1"/>
    <property type="match status" value="1"/>
</dbReference>
<keyword evidence="4 7" id="KW-0560">Oxidoreductase</keyword>
<dbReference type="Gene3D" id="3.50.50.60">
    <property type="entry name" value="FAD/NAD(P)-binding domain"/>
    <property type="match status" value="1"/>
</dbReference>
<comment type="similarity">
    <text evidence="3 7">Belongs to the flavin monoamine oxidase family.</text>
</comment>
<evidence type="ECO:0000256" key="2">
    <source>
        <dbReference type="ARBA" id="ARBA00004362"/>
    </source>
</evidence>